<comment type="caution">
    <text evidence="3">The sequence shown here is derived from an EMBL/GenBank/DDBJ whole genome shotgun (WGS) entry which is preliminary data.</text>
</comment>
<dbReference type="RefSeq" id="WP_343853580.1">
    <property type="nucleotide sequence ID" value="NZ_BAAAFI010000042.1"/>
</dbReference>
<dbReference type="InterPro" id="IPR003509">
    <property type="entry name" value="UPF0102_YraN-like"/>
</dbReference>
<protein>
    <recommendedName>
        <fullName evidence="2">UPF0102 protein GCM10009119_32820</fullName>
    </recommendedName>
</protein>
<dbReference type="PANTHER" id="PTHR34039:SF1">
    <property type="entry name" value="UPF0102 PROTEIN YRAN"/>
    <property type="match status" value="1"/>
</dbReference>
<dbReference type="Proteomes" id="UP001500469">
    <property type="component" value="Unassembled WGS sequence"/>
</dbReference>
<gene>
    <name evidence="3" type="ORF">GCM10009119_32820</name>
</gene>
<dbReference type="Gene3D" id="3.40.1350.10">
    <property type="match status" value="1"/>
</dbReference>
<dbReference type="HAMAP" id="MF_00048">
    <property type="entry name" value="UPF0102"/>
    <property type="match status" value="1"/>
</dbReference>
<organism evidence="3 4">
    <name type="scientific">Algoriphagus jejuensis</name>
    <dbReference type="NCBI Taxonomy" id="419934"/>
    <lineage>
        <taxon>Bacteria</taxon>
        <taxon>Pseudomonadati</taxon>
        <taxon>Bacteroidota</taxon>
        <taxon>Cytophagia</taxon>
        <taxon>Cytophagales</taxon>
        <taxon>Cyclobacteriaceae</taxon>
        <taxon>Algoriphagus</taxon>
    </lineage>
</organism>
<keyword evidence="4" id="KW-1185">Reference proteome</keyword>
<name>A0ABN1N3T6_9BACT</name>
<dbReference type="NCBIfam" id="NF009150">
    <property type="entry name" value="PRK12497.1-3"/>
    <property type="match status" value="1"/>
</dbReference>
<evidence type="ECO:0000256" key="1">
    <source>
        <dbReference type="ARBA" id="ARBA00006738"/>
    </source>
</evidence>
<dbReference type="Pfam" id="PF02021">
    <property type="entry name" value="UPF0102"/>
    <property type="match status" value="1"/>
</dbReference>
<evidence type="ECO:0000313" key="4">
    <source>
        <dbReference type="Proteomes" id="UP001500469"/>
    </source>
</evidence>
<evidence type="ECO:0000313" key="3">
    <source>
        <dbReference type="EMBL" id="GAA0880312.1"/>
    </source>
</evidence>
<dbReference type="CDD" id="cd20736">
    <property type="entry name" value="PoNe_Nuclease"/>
    <property type="match status" value="1"/>
</dbReference>
<reference evidence="3 4" key="1">
    <citation type="journal article" date="2019" name="Int. J. Syst. Evol. Microbiol.">
        <title>The Global Catalogue of Microorganisms (GCM) 10K type strain sequencing project: providing services to taxonomists for standard genome sequencing and annotation.</title>
        <authorList>
            <consortium name="The Broad Institute Genomics Platform"/>
            <consortium name="The Broad Institute Genome Sequencing Center for Infectious Disease"/>
            <person name="Wu L."/>
            <person name="Ma J."/>
        </authorList>
    </citation>
    <scope>NUCLEOTIDE SEQUENCE [LARGE SCALE GENOMIC DNA]</scope>
    <source>
        <strain evidence="3 4">JCM 16112</strain>
    </source>
</reference>
<dbReference type="SUPFAM" id="SSF52980">
    <property type="entry name" value="Restriction endonuclease-like"/>
    <property type="match status" value="1"/>
</dbReference>
<dbReference type="InterPro" id="IPR011856">
    <property type="entry name" value="tRNA_endonuc-like_dom_sf"/>
</dbReference>
<dbReference type="EMBL" id="BAAAFI010000042">
    <property type="protein sequence ID" value="GAA0880312.1"/>
    <property type="molecule type" value="Genomic_DNA"/>
</dbReference>
<dbReference type="PANTHER" id="PTHR34039">
    <property type="entry name" value="UPF0102 PROTEIN YRAN"/>
    <property type="match status" value="1"/>
</dbReference>
<dbReference type="NCBIfam" id="TIGR00252">
    <property type="entry name" value="YraN family protein"/>
    <property type="match status" value="1"/>
</dbReference>
<proteinExistence type="inferred from homology"/>
<comment type="similarity">
    <text evidence="1 2">Belongs to the UPF0102 family.</text>
</comment>
<dbReference type="InterPro" id="IPR011335">
    <property type="entry name" value="Restrct_endonuc-II-like"/>
</dbReference>
<sequence>MAEHNDTGRLAEQLAADWLVGRGYELLDQNYRHGYAEIDLIMKHKGILIFVEVKFRSGTGFGFAEEFVDSTKKRLLVKAADYYIYEIDWKKDIRFDIIGVYRDKAGTVNFRHFEDAFY</sequence>
<evidence type="ECO:0000256" key="2">
    <source>
        <dbReference type="HAMAP-Rule" id="MF_00048"/>
    </source>
</evidence>
<accession>A0ABN1N3T6</accession>